<dbReference type="EMBL" id="AP022314">
    <property type="protein sequence ID" value="BBU22822.1"/>
    <property type="molecule type" value="Genomic_DNA"/>
</dbReference>
<sequence>MGVVDNTVRTLGRTVGRAAETTAKVAGAVGGAAVNGVVGAVTGAAAGVRRGTGTTGYAMPLAVLTLGGLGASGLVEWPLVLAVGGGALLLRQMNRPRTTPATPATAVRTQSKPPRSSQAKRTSTQRPRNSQPR</sequence>
<evidence type="ECO:0008006" key="5">
    <source>
        <dbReference type="Google" id="ProtNLM"/>
    </source>
</evidence>
<organism evidence="3 4">
    <name type="scientific">Mycobacterium xenopi</name>
    <dbReference type="NCBI Taxonomy" id="1789"/>
    <lineage>
        <taxon>Bacteria</taxon>
        <taxon>Bacillati</taxon>
        <taxon>Actinomycetota</taxon>
        <taxon>Actinomycetes</taxon>
        <taxon>Mycobacteriales</taxon>
        <taxon>Mycobacteriaceae</taxon>
        <taxon>Mycobacterium</taxon>
    </lineage>
</organism>
<keyword evidence="2" id="KW-0472">Membrane</keyword>
<proteinExistence type="predicted"/>
<evidence type="ECO:0000256" key="1">
    <source>
        <dbReference type="SAM" id="MobiDB-lite"/>
    </source>
</evidence>
<evidence type="ECO:0000256" key="2">
    <source>
        <dbReference type="SAM" id="Phobius"/>
    </source>
</evidence>
<feature type="region of interest" description="Disordered" evidence="1">
    <location>
        <begin position="94"/>
        <end position="133"/>
    </location>
</feature>
<dbReference type="Proteomes" id="UP000464624">
    <property type="component" value="Chromosome"/>
</dbReference>
<keyword evidence="2" id="KW-1133">Transmembrane helix</keyword>
<evidence type="ECO:0000313" key="4">
    <source>
        <dbReference type="Proteomes" id="UP000464624"/>
    </source>
</evidence>
<keyword evidence="2" id="KW-0812">Transmembrane</keyword>
<name>A0AAD1M1F5_MYCXE</name>
<dbReference type="AlphaFoldDB" id="A0AAD1M1F5"/>
<feature type="compositionally biased region" description="Low complexity" evidence="1">
    <location>
        <begin position="95"/>
        <end position="109"/>
    </location>
</feature>
<feature type="transmembrane region" description="Helical" evidence="2">
    <location>
        <begin position="57"/>
        <end position="90"/>
    </location>
</feature>
<protein>
    <recommendedName>
        <fullName evidence="5">Transmembrane protein</fullName>
    </recommendedName>
</protein>
<evidence type="ECO:0000313" key="3">
    <source>
        <dbReference type="EMBL" id="BBU22822.1"/>
    </source>
</evidence>
<reference evidence="3 4" key="1">
    <citation type="submission" date="2019-12" db="EMBL/GenBank/DDBJ databases">
        <title>Complete genome sequence of Mycolicibacterium xenopi str. JCM15661T.</title>
        <authorList>
            <person name="Yoshida M."/>
            <person name="Fukano H."/>
            <person name="Asakura T."/>
            <person name="Hoshino Y."/>
        </authorList>
    </citation>
    <scope>NUCLEOTIDE SEQUENCE [LARGE SCALE GENOMIC DNA]</scope>
    <source>
        <strain evidence="3 4">JCM 15661T</strain>
    </source>
</reference>
<gene>
    <name evidence="3" type="ORF">MYXE_26120</name>
</gene>
<dbReference type="KEGG" id="mxe:MYXE_26120"/>
<feature type="compositionally biased region" description="Polar residues" evidence="1">
    <location>
        <begin position="110"/>
        <end position="133"/>
    </location>
</feature>
<dbReference type="RefSeq" id="WP_003920665.1">
    <property type="nucleotide sequence ID" value="NZ_AP022314.1"/>
</dbReference>
<accession>A0AAD1M1F5</accession>